<dbReference type="InterPro" id="IPR028034">
    <property type="entry name" value="HU-CCDC81"/>
</dbReference>
<dbReference type="InterPro" id="IPR026295">
    <property type="entry name" value="CCD81"/>
</dbReference>
<proteinExistence type="predicted"/>
<organism evidence="3">
    <name type="scientific">Oikopleura dioica</name>
    <name type="common">Tunicate</name>
    <dbReference type="NCBI Taxonomy" id="34765"/>
    <lineage>
        <taxon>Eukaryota</taxon>
        <taxon>Metazoa</taxon>
        <taxon>Chordata</taxon>
        <taxon>Tunicata</taxon>
        <taxon>Appendicularia</taxon>
        <taxon>Copelata</taxon>
        <taxon>Oikopleuridae</taxon>
        <taxon>Oikopleura</taxon>
    </lineage>
</organism>
<evidence type="ECO:0000259" key="1">
    <source>
        <dbReference type="Pfam" id="PF14908"/>
    </source>
</evidence>
<dbReference type="PANTHER" id="PTHR14362:SF2">
    <property type="entry name" value="COILED-COIL DOMAIN-CONTAINING PROTEIN 81"/>
    <property type="match status" value="1"/>
</dbReference>
<sequence length="233" mass="26771">MEHLQAARNDKHSSVKNILVDDVERIWAAFCNYILNQLTEQVGVKIKNLGVITVKSLNLDVGRRNLSITKPSFILDEKQSQHYGIKYGRPFTSYQKNKPVNYAEIATVSNTTRDIAELVINELIMAFWKKFAEKQRANFTISDVLTIHLKEDVVRAVFAGKIVELFEFAPTKKTVHFRREYTLPVVSQSTEAAFQPEMPQKSKSDLDENWKKVANNALFEDERALVNAFQFCK</sequence>
<name>E4XXE3_OIKDI</name>
<evidence type="ECO:0000313" key="4">
    <source>
        <dbReference type="Proteomes" id="UP000001307"/>
    </source>
</evidence>
<dbReference type="InterPro" id="IPR040673">
    <property type="entry name" value="CCDC81_HU_dom_2"/>
</dbReference>
<feature type="domain" description="CCDC81 HU" evidence="1">
    <location>
        <begin position="3"/>
        <end position="86"/>
    </location>
</feature>
<reference evidence="3" key="1">
    <citation type="journal article" date="2010" name="Science">
        <title>Plasticity of animal genome architecture unmasked by rapid evolution of a pelagic tunicate.</title>
        <authorList>
            <person name="Denoeud F."/>
            <person name="Henriet S."/>
            <person name="Mungpakdee S."/>
            <person name="Aury J.M."/>
            <person name="Da Silva C."/>
            <person name="Brinkmann H."/>
            <person name="Mikhaleva J."/>
            <person name="Olsen L.C."/>
            <person name="Jubin C."/>
            <person name="Canestro C."/>
            <person name="Bouquet J.M."/>
            <person name="Danks G."/>
            <person name="Poulain J."/>
            <person name="Campsteijn C."/>
            <person name="Adamski M."/>
            <person name="Cross I."/>
            <person name="Yadetie F."/>
            <person name="Muffato M."/>
            <person name="Louis A."/>
            <person name="Butcher S."/>
            <person name="Tsagkogeorga G."/>
            <person name="Konrad A."/>
            <person name="Singh S."/>
            <person name="Jensen M.F."/>
            <person name="Cong E.H."/>
            <person name="Eikeseth-Otteraa H."/>
            <person name="Noel B."/>
            <person name="Anthouard V."/>
            <person name="Porcel B.M."/>
            <person name="Kachouri-Lafond R."/>
            <person name="Nishino A."/>
            <person name="Ugolini M."/>
            <person name="Chourrout P."/>
            <person name="Nishida H."/>
            <person name="Aasland R."/>
            <person name="Huzurbazar S."/>
            <person name="Westhof E."/>
            <person name="Delsuc F."/>
            <person name="Lehrach H."/>
            <person name="Reinhardt R."/>
            <person name="Weissenbach J."/>
            <person name="Roy S.W."/>
            <person name="Artiguenave F."/>
            <person name="Postlethwait J.H."/>
            <person name="Manak J.R."/>
            <person name="Thompson E.M."/>
            <person name="Jaillon O."/>
            <person name="Du Pasquier L."/>
            <person name="Boudinot P."/>
            <person name="Liberles D.A."/>
            <person name="Volff J.N."/>
            <person name="Philippe H."/>
            <person name="Lenhard B."/>
            <person name="Roest Crollius H."/>
            <person name="Wincker P."/>
            <person name="Chourrout D."/>
        </authorList>
    </citation>
    <scope>NUCLEOTIDE SEQUENCE [LARGE SCALE GENOMIC DNA]</scope>
</reference>
<accession>E4XXE3</accession>
<gene>
    <name evidence="3" type="ORF">GSOID_T00007328001</name>
</gene>
<feature type="domain" description="CCDC81 HU" evidence="2">
    <location>
        <begin position="98"/>
        <end position="159"/>
    </location>
</feature>
<dbReference type="PANTHER" id="PTHR14362">
    <property type="entry name" value="COILED-COIL DOMAIN-CONTAINING PROTEIN 81"/>
    <property type="match status" value="1"/>
</dbReference>
<dbReference type="EMBL" id="FN653276">
    <property type="protein sequence ID" value="CBY14337.1"/>
    <property type="molecule type" value="Genomic_DNA"/>
</dbReference>
<dbReference type="GO" id="GO:0005815">
    <property type="term" value="C:microtubule organizing center"/>
    <property type="evidence" value="ECO:0007669"/>
    <property type="project" value="TreeGrafter"/>
</dbReference>
<evidence type="ECO:0008006" key="5">
    <source>
        <dbReference type="Google" id="ProtNLM"/>
    </source>
</evidence>
<dbReference type="Proteomes" id="UP000001307">
    <property type="component" value="Unassembled WGS sequence"/>
</dbReference>
<dbReference type="AlphaFoldDB" id="E4XXE3"/>
<dbReference type="Pfam" id="PF14908">
    <property type="entry name" value="HU-CCDC81_euk_1"/>
    <property type="match status" value="1"/>
</dbReference>
<evidence type="ECO:0000259" key="2">
    <source>
        <dbReference type="Pfam" id="PF18289"/>
    </source>
</evidence>
<dbReference type="InParanoid" id="E4XXE3"/>
<evidence type="ECO:0000313" key="3">
    <source>
        <dbReference type="EMBL" id="CBY14337.1"/>
    </source>
</evidence>
<keyword evidence="4" id="KW-1185">Reference proteome</keyword>
<protein>
    <recommendedName>
        <fullName evidence="5">CCDC81 HU domain-containing protein</fullName>
    </recommendedName>
</protein>
<dbReference type="Pfam" id="PF18289">
    <property type="entry name" value="HU-CCDC81_euk_2"/>
    <property type="match status" value="1"/>
</dbReference>